<evidence type="ECO:0000256" key="3">
    <source>
        <dbReference type="SAM" id="Phobius"/>
    </source>
</evidence>
<dbReference type="Pfam" id="PF05949">
    <property type="entry name" value="DUF881"/>
    <property type="match status" value="1"/>
</dbReference>
<protein>
    <submittedName>
        <fullName evidence="4">DUF881 domain-containing protein</fullName>
    </submittedName>
</protein>
<gene>
    <name evidence="4" type="ORF">MUN88_18165</name>
</gene>
<evidence type="ECO:0000256" key="1">
    <source>
        <dbReference type="ARBA" id="ARBA00009108"/>
    </source>
</evidence>
<dbReference type="EMBL" id="CP095072">
    <property type="protein sequence ID" value="UOQ47957.1"/>
    <property type="molecule type" value="Genomic_DNA"/>
</dbReference>
<comment type="similarity">
    <text evidence="1">Belongs to the UPF0749 family.</text>
</comment>
<evidence type="ECO:0000313" key="5">
    <source>
        <dbReference type="Proteomes" id="UP000831782"/>
    </source>
</evidence>
<dbReference type="PANTHER" id="PTHR37313:SF2">
    <property type="entry name" value="UPF0749 PROTEIN YLXX"/>
    <property type="match status" value="1"/>
</dbReference>
<evidence type="ECO:0000313" key="4">
    <source>
        <dbReference type="EMBL" id="UOQ47957.1"/>
    </source>
</evidence>
<dbReference type="RefSeq" id="WP_244717761.1">
    <property type="nucleotide sequence ID" value="NZ_CP095072.1"/>
</dbReference>
<proteinExistence type="inferred from homology"/>
<dbReference type="PANTHER" id="PTHR37313">
    <property type="entry name" value="UPF0749 PROTEIN RV1825"/>
    <property type="match status" value="1"/>
</dbReference>
<keyword evidence="2" id="KW-0175">Coiled coil</keyword>
<evidence type="ECO:0000256" key="2">
    <source>
        <dbReference type="SAM" id="Coils"/>
    </source>
</evidence>
<keyword evidence="3" id="KW-0812">Transmembrane</keyword>
<keyword evidence="3" id="KW-0472">Membrane</keyword>
<keyword evidence="3" id="KW-1133">Transmembrane helix</keyword>
<dbReference type="Proteomes" id="UP000831782">
    <property type="component" value="Chromosome"/>
</dbReference>
<reference evidence="4 5" key="1">
    <citation type="submission" date="2022-04" db="EMBL/GenBank/DDBJ databases">
        <title>Gracilibacillus sp. isolated from saltern.</title>
        <authorList>
            <person name="Won M."/>
            <person name="Lee C.-M."/>
            <person name="Woen H.-Y."/>
            <person name="Kwon S.-W."/>
        </authorList>
    </citation>
    <scope>NUCLEOTIDE SEQUENCE [LARGE SCALE GENOMIC DNA]</scope>
    <source>
        <strain evidence="4 5">SSWR10-1</strain>
    </source>
</reference>
<accession>A0ABY4EVS5</accession>
<dbReference type="Gene3D" id="3.30.70.1880">
    <property type="entry name" value="Protein of unknown function DUF881"/>
    <property type="match status" value="1"/>
</dbReference>
<organism evidence="4 5">
    <name type="scientific">Gracilibacillus caseinilyticus</name>
    <dbReference type="NCBI Taxonomy" id="2932256"/>
    <lineage>
        <taxon>Bacteria</taxon>
        <taxon>Bacillati</taxon>
        <taxon>Bacillota</taxon>
        <taxon>Bacilli</taxon>
        <taxon>Bacillales</taxon>
        <taxon>Bacillaceae</taxon>
        <taxon>Gracilibacillus</taxon>
    </lineage>
</organism>
<sequence length="242" mass="27623">MMKKLFSKQYVTISFICLLIGFMVAILFNTHQQPAERDTRDSWEIRTAIQEEQITQQNLYQEIAEAQNILSDYGEQTQLQQIESLKDSISDLRKKAGLTEVEGKGVQITLEPMFLDEEYQEYPELNAELIQLLINELNAAGVKEIAIEDQRIISLTPIRDVNGDVYVNNTSIGDLPVQINFLTNEPDSVIDHVEVSEIADYFALENVTIKMMEKDAITITKYDGPLNVDELKDTDVTKEDEK</sequence>
<keyword evidence="5" id="KW-1185">Reference proteome</keyword>
<name>A0ABY4EVS5_9BACI</name>
<dbReference type="InterPro" id="IPR010273">
    <property type="entry name" value="DUF881"/>
</dbReference>
<feature type="coiled-coil region" evidence="2">
    <location>
        <begin position="49"/>
        <end position="95"/>
    </location>
</feature>
<feature type="transmembrane region" description="Helical" evidence="3">
    <location>
        <begin position="12"/>
        <end position="30"/>
    </location>
</feature>